<keyword evidence="2" id="KW-1185">Reference proteome</keyword>
<dbReference type="EMBL" id="CP001778">
    <property type="protein sequence ID" value="ADD40544.1"/>
    <property type="molecule type" value="Genomic_DNA"/>
</dbReference>
<evidence type="ECO:0000313" key="1">
    <source>
        <dbReference type="EMBL" id="ADD40544.1"/>
    </source>
</evidence>
<reference evidence="1 2" key="1">
    <citation type="journal article" date="2009" name="Stand. Genomic Sci.">
        <title>Complete genome sequence of Stackebrandtia nassauensis type strain (LLR-40K-21).</title>
        <authorList>
            <person name="Munk C."/>
            <person name="Lapidus A."/>
            <person name="Copeland A."/>
            <person name="Jando M."/>
            <person name="Mayilraj S."/>
            <person name="Glavina Del Rio T."/>
            <person name="Nolan M."/>
            <person name="Chen F."/>
            <person name="Lucas S."/>
            <person name="Tice H."/>
            <person name="Cheng J.F."/>
            <person name="Han C."/>
            <person name="Detter J.C."/>
            <person name="Bruce D."/>
            <person name="Goodwin L."/>
            <person name="Chain P."/>
            <person name="Pitluck S."/>
            <person name="Goker M."/>
            <person name="Ovchinikova G."/>
            <person name="Pati A."/>
            <person name="Ivanova N."/>
            <person name="Mavromatis K."/>
            <person name="Chen A."/>
            <person name="Palaniappan K."/>
            <person name="Land M."/>
            <person name="Hauser L."/>
            <person name="Chang Y.J."/>
            <person name="Jeffries C.D."/>
            <person name="Bristow J."/>
            <person name="Eisen J.A."/>
            <person name="Markowitz V."/>
            <person name="Hugenholtz P."/>
            <person name="Kyrpides N.C."/>
            <person name="Klenk H.P."/>
        </authorList>
    </citation>
    <scope>NUCLEOTIDE SEQUENCE [LARGE SCALE GENOMIC DNA]</scope>
    <source>
        <strain evidence="2">DSM 44728 / CIP 108903 / NRRL B-16338 / NBRC 102104 / LLR-40K-21</strain>
    </source>
</reference>
<name>D3Q839_STANL</name>
<accession>D3Q839</accession>
<gene>
    <name evidence="1" type="ordered locus">Snas_0832</name>
</gene>
<dbReference type="KEGG" id="sna:Snas_0832"/>
<dbReference type="Proteomes" id="UP000000844">
    <property type="component" value="Chromosome"/>
</dbReference>
<dbReference type="HOGENOM" id="CLU_1045029_0_0_11"/>
<dbReference type="eggNOG" id="ENOG5033W9K">
    <property type="taxonomic scope" value="Bacteria"/>
</dbReference>
<proteinExistence type="predicted"/>
<organism evidence="1 2">
    <name type="scientific">Stackebrandtia nassauensis (strain DSM 44728 / CIP 108903 / NRRL B-16338 / NBRC 102104 / LLR-40K-21)</name>
    <dbReference type="NCBI Taxonomy" id="446470"/>
    <lineage>
        <taxon>Bacteria</taxon>
        <taxon>Bacillati</taxon>
        <taxon>Actinomycetota</taxon>
        <taxon>Actinomycetes</taxon>
        <taxon>Glycomycetales</taxon>
        <taxon>Glycomycetaceae</taxon>
        <taxon>Stackebrandtia</taxon>
    </lineage>
</organism>
<dbReference type="RefSeq" id="WP_013016115.1">
    <property type="nucleotide sequence ID" value="NC_013947.1"/>
</dbReference>
<protein>
    <submittedName>
        <fullName evidence="1">Uncharacterized protein</fullName>
    </submittedName>
</protein>
<dbReference type="AlphaFoldDB" id="D3Q839"/>
<evidence type="ECO:0000313" key="2">
    <source>
        <dbReference type="Proteomes" id="UP000000844"/>
    </source>
</evidence>
<sequence>MNENTVKIPVPVLVDTARSLWKANRFAEAGALLGSATGAGDDPRLALASAEVTIATDWFAGRATDPESLAEPKRVIDAHGDAETAWDLEFLFVRRGYGERLFSEAGRWRKVEAPDLEEMNALRTRAEALRDNAPDGRRRGWAEFYLGLIGDNVFSEREGSPAHYAQALRAGEEHADDHLLFEALRHLGDHDHDAGDLPLTRQRWERSAHHAARAGLVGSTLAQLMLVAVSARDDGDEGGAVLLATEVARWADAIGYERQRDMAESFVKGVDPTVQEEED</sequence>